<dbReference type="RefSeq" id="WP_003508093.1">
    <property type="nucleotide sequence ID" value="NZ_BAABZD010000011.1"/>
</dbReference>
<dbReference type="EMBL" id="JAINVB010000001">
    <property type="protein sequence ID" value="MCK0086539.1"/>
    <property type="molecule type" value="Genomic_DNA"/>
</dbReference>
<dbReference type="GeneID" id="57970267"/>
<proteinExistence type="inferred from homology"/>
<comment type="cofactor">
    <cofactor evidence="4">
        <name>Zn(2+)</name>
        <dbReference type="ChEBI" id="CHEBI:29105"/>
    </cofactor>
</comment>
<dbReference type="SUPFAM" id="SSF51735">
    <property type="entry name" value="NAD(P)-binding Rossmann-fold domains"/>
    <property type="match status" value="1"/>
</dbReference>
<dbReference type="Proteomes" id="UP001300871">
    <property type="component" value="Unassembled WGS sequence"/>
</dbReference>
<dbReference type="InterPro" id="IPR011032">
    <property type="entry name" value="GroES-like_sf"/>
</dbReference>
<dbReference type="GO" id="GO:0016491">
    <property type="term" value="F:oxidoreductase activity"/>
    <property type="evidence" value="ECO:0007669"/>
    <property type="project" value="UniProtKB-KW"/>
</dbReference>
<dbReference type="Gene3D" id="3.90.180.10">
    <property type="entry name" value="Medium-chain alcohol dehydrogenases, catalytic domain"/>
    <property type="match status" value="1"/>
</dbReference>
<gene>
    <name evidence="6" type="ORF">K5I21_11775</name>
    <name evidence="7" type="ORF">PM006_08820</name>
</gene>
<evidence type="ECO:0000256" key="3">
    <source>
        <dbReference type="ARBA" id="ARBA00023002"/>
    </source>
</evidence>
<dbReference type="SUPFAM" id="SSF50129">
    <property type="entry name" value="GroES-like"/>
    <property type="match status" value="1"/>
</dbReference>
<evidence type="ECO:0000256" key="2">
    <source>
        <dbReference type="ARBA" id="ARBA00022833"/>
    </source>
</evidence>
<reference evidence="6" key="1">
    <citation type="journal article" date="2022" name="Cell Host Microbe">
        <title>Colonization of the live biotherapeutic product VE303 and modulation of the microbiota and metabolites in healthy volunteers.</title>
        <authorList>
            <person name="Dsouza M."/>
            <person name="Menon R."/>
            <person name="Crossette E."/>
            <person name="Bhattarai S.K."/>
            <person name="Schneider J."/>
            <person name="Kim Y.G."/>
            <person name="Reddy S."/>
            <person name="Caballero S."/>
            <person name="Felix C."/>
            <person name="Cornacchione L."/>
            <person name="Hendrickson J."/>
            <person name="Watson A.R."/>
            <person name="Minot S.S."/>
            <person name="Greenfield N."/>
            <person name="Schopf L."/>
            <person name="Szabady R."/>
            <person name="Patarroyo J."/>
            <person name="Smith W."/>
            <person name="Harrison P."/>
            <person name="Kuijper E.J."/>
            <person name="Kelly C.P."/>
            <person name="Olle B."/>
            <person name="Bobilev D."/>
            <person name="Silber J.L."/>
            <person name="Bucci V."/>
            <person name="Roberts B."/>
            <person name="Faith J."/>
            <person name="Norman J.M."/>
        </authorList>
    </citation>
    <scope>NUCLEOTIDE SEQUENCE</scope>
    <source>
        <strain evidence="6">VE303-04</strain>
    </source>
</reference>
<dbReference type="AlphaFoldDB" id="A0AAW5F1X7"/>
<reference evidence="7" key="2">
    <citation type="submission" date="2023-01" db="EMBL/GenBank/DDBJ databases">
        <title>Human gut microbiome strain richness.</title>
        <authorList>
            <person name="Chen-Liaw A."/>
        </authorList>
    </citation>
    <scope>NUCLEOTIDE SEQUENCE</scope>
    <source>
        <strain evidence="7">B1_m1001713B170214d0_201011</strain>
    </source>
</reference>
<dbReference type="PANTHER" id="PTHR43401">
    <property type="entry name" value="L-THREONINE 3-DEHYDROGENASE"/>
    <property type="match status" value="1"/>
</dbReference>
<keyword evidence="3" id="KW-0560">Oxidoreductase</keyword>
<dbReference type="InterPro" id="IPR036291">
    <property type="entry name" value="NAD(P)-bd_dom_sf"/>
</dbReference>
<dbReference type="GO" id="GO:0008270">
    <property type="term" value="F:zinc ion binding"/>
    <property type="evidence" value="ECO:0007669"/>
    <property type="project" value="InterPro"/>
</dbReference>
<evidence type="ECO:0000259" key="5">
    <source>
        <dbReference type="SMART" id="SM00829"/>
    </source>
</evidence>
<dbReference type="InterPro" id="IPR050129">
    <property type="entry name" value="Zn_alcohol_dh"/>
</dbReference>
<dbReference type="CDD" id="cd08258">
    <property type="entry name" value="Zn_ADH4"/>
    <property type="match status" value="1"/>
</dbReference>
<evidence type="ECO:0000256" key="1">
    <source>
        <dbReference type="ARBA" id="ARBA00022723"/>
    </source>
</evidence>
<keyword evidence="2 4" id="KW-0862">Zinc</keyword>
<dbReference type="PROSITE" id="PS00059">
    <property type="entry name" value="ADH_ZINC"/>
    <property type="match status" value="1"/>
</dbReference>
<dbReference type="SMART" id="SM00829">
    <property type="entry name" value="PKS_ER"/>
    <property type="match status" value="1"/>
</dbReference>
<dbReference type="PANTHER" id="PTHR43401:SF2">
    <property type="entry name" value="L-THREONINE 3-DEHYDROGENASE"/>
    <property type="match status" value="1"/>
</dbReference>
<dbReference type="Proteomes" id="UP001203136">
    <property type="component" value="Unassembled WGS sequence"/>
</dbReference>
<dbReference type="InterPro" id="IPR013154">
    <property type="entry name" value="ADH-like_N"/>
</dbReference>
<evidence type="ECO:0000256" key="4">
    <source>
        <dbReference type="RuleBase" id="RU361277"/>
    </source>
</evidence>
<dbReference type="Pfam" id="PF00107">
    <property type="entry name" value="ADH_zinc_N"/>
    <property type="match status" value="1"/>
</dbReference>
<keyword evidence="1 4" id="KW-0479">Metal-binding</keyword>
<comment type="caution">
    <text evidence="6">The sequence shown here is derived from an EMBL/GenBank/DDBJ whole genome shotgun (WGS) entry which is preliminary data.</text>
</comment>
<evidence type="ECO:0000313" key="6">
    <source>
        <dbReference type="EMBL" id="MCK0086539.1"/>
    </source>
</evidence>
<evidence type="ECO:0000313" key="7">
    <source>
        <dbReference type="EMBL" id="MDB2000300.1"/>
    </source>
</evidence>
<feature type="domain" description="Enoyl reductase (ER)" evidence="5">
    <location>
        <begin position="10"/>
        <end position="341"/>
    </location>
</feature>
<accession>A0AAW5F1X7</accession>
<dbReference type="InterPro" id="IPR002328">
    <property type="entry name" value="ADH_Zn_CS"/>
</dbReference>
<dbReference type="EMBL" id="JAQLGM010000017">
    <property type="protein sequence ID" value="MDB2000300.1"/>
    <property type="molecule type" value="Genomic_DNA"/>
</dbReference>
<dbReference type="Gene3D" id="3.40.50.720">
    <property type="entry name" value="NAD(P)-binding Rossmann-like Domain"/>
    <property type="match status" value="1"/>
</dbReference>
<evidence type="ECO:0000313" key="8">
    <source>
        <dbReference type="Proteomes" id="UP001203136"/>
    </source>
</evidence>
<dbReference type="InterPro" id="IPR020843">
    <property type="entry name" value="ER"/>
</dbReference>
<dbReference type="InterPro" id="IPR013149">
    <property type="entry name" value="ADH-like_C"/>
</dbReference>
<protein>
    <submittedName>
        <fullName evidence="6">Zinc-binding dehydrogenase</fullName>
    </submittedName>
</protein>
<name>A0AAW5F1X7_CLOSY</name>
<comment type="similarity">
    <text evidence="4">Belongs to the zinc-containing alcohol dehydrogenase family.</text>
</comment>
<dbReference type="Pfam" id="PF08240">
    <property type="entry name" value="ADH_N"/>
    <property type="match status" value="1"/>
</dbReference>
<sequence length="344" mass="37669">MKALVKYELGALNVKVMEVEKPKISPDEVLIKVMGAGICGTDLHILTDNSYPVKPPVILGHEVSGVIEEVGENVKGWKKGDKVVSETYYYTCGNCYFCKTGSINLCEEKLSIGSGVNGAMAEFVKVPAKNLHSFPESLSFEEACMTEPLVCCVQAVFQHGRLSPEDYVVLTGPGTIGLLTLQVIKLFGCKTVVLGTRKDEERLQKALELGADKVMYVEDEDIAAQVKSYCRGIGADAVFECSGAVPAIRLAMDLMRKGAHYTQVGIPSKDAPIDMGKVVLREYTIAGTYATRPIWWDKTIELLNDGKIDLKSLMSTAYPLDMWEKGFDEAVRGEGFKHIIVPNS</sequence>
<organism evidence="6 8">
    <name type="scientific">Clostridium symbiosum</name>
    <name type="common">Bacteroides symbiosus</name>
    <dbReference type="NCBI Taxonomy" id="1512"/>
    <lineage>
        <taxon>Bacteria</taxon>
        <taxon>Bacillati</taxon>
        <taxon>Bacillota</taxon>
        <taxon>Clostridia</taxon>
        <taxon>Lachnospirales</taxon>
        <taxon>Lachnospiraceae</taxon>
        <taxon>Otoolea</taxon>
    </lineage>
</organism>